<dbReference type="RefSeq" id="WP_071071317.1">
    <property type="nucleotide sequence ID" value="NZ_CP017755.1"/>
</dbReference>
<organism evidence="1 2">
    <name type="scientific">Cupriavidus malaysiensis</name>
    <dbReference type="NCBI Taxonomy" id="367825"/>
    <lineage>
        <taxon>Bacteria</taxon>
        <taxon>Pseudomonadati</taxon>
        <taxon>Pseudomonadota</taxon>
        <taxon>Betaproteobacteria</taxon>
        <taxon>Burkholderiales</taxon>
        <taxon>Burkholderiaceae</taxon>
        <taxon>Cupriavidus</taxon>
    </lineage>
</organism>
<dbReference type="Proteomes" id="UP000177515">
    <property type="component" value="Chromosome 2"/>
</dbReference>
<evidence type="ECO:0000313" key="2">
    <source>
        <dbReference type="Proteomes" id="UP000177515"/>
    </source>
</evidence>
<proteinExistence type="predicted"/>
<accession>A0A1D9I990</accession>
<evidence type="ECO:0008006" key="3">
    <source>
        <dbReference type="Google" id="ProtNLM"/>
    </source>
</evidence>
<gene>
    <name evidence="1" type="ORF">BKK80_22225</name>
</gene>
<dbReference type="EMBL" id="CP017755">
    <property type="protein sequence ID" value="AOZ08651.1"/>
    <property type="molecule type" value="Genomic_DNA"/>
</dbReference>
<keyword evidence="2" id="KW-1185">Reference proteome</keyword>
<sequence length="70" mass="7749">MRGLTRDSYADFGPALEAETLRERHSIEISKACVRRIMIDAGGMSEILCLGHNMSLTSMYATQNQDQPGC</sequence>
<reference evidence="1 2" key="1">
    <citation type="submission" date="2016-10" db="EMBL/GenBank/DDBJ databases">
        <title>Complete genome sequences of three Cupriavidus strains isolated from various Malaysian environments.</title>
        <authorList>
            <person name="Abdullah A.A.-A."/>
            <person name="Shafie N.A.H."/>
            <person name="Lau N.S."/>
        </authorList>
    </citation>
    <scope>NUCLEOTIDE SEQUENCE [LARGE SCALE GENOMIC DNA]</scope>
    <source>
        <strain evidence="1 2">USMAA1020</strain>
    </source>
</reference>
<evidence type="ECO:0000313" key="1">
    <source>
        <dbReference type="EMBL" id="AOZ08651.1"/>
    </source>
</evidence>
<name>A0A1D9I990_9BURK</name>
<protein>
    <recommendedName>
        <fullName evidence="3">Integrase</fullName>
    </recommendedName>
</protein>